<accession>A0AAN7MQB2</accession>
<evidence type="ECO:0000313" key="3">
    <source>
        <dbReference type="Proteomes" id="UP001333110"/>
    </source>
</evidence>
<dbReference type="InterPro" id="IPR005135">
    <property type="entry name" value="Endo/exonuclease/phosphatase"/>
</dbReference>
<name>A0AAN7MQB2_MYCAM</name>
<dbReference type="InterPro" id="IPR043502">
    <property type="entry name" value="DNA/RNA_pol_sf"/>
</dbReference>
<dbReference type="PROSITE" id="PS50878">
    <property type="entry name" value="RT_POL"/>
    <property type="match status" value="1"/>
</dbReference>
<proteinExistence type="predicted"/>
<dbReference type="AlphaFoldDB" id="A0AAN7MQB2"/>
<evidence type="ECO:0000259" key="1">
    <source>
        <dbReference type="PROSITE" id="PS50878"/>
    </source>
</evidence>
<evidence type="ECO:0000313" key="2">
    <source>
        <dbReference type="EMBL" id="KAK4810854.1"/>
    </source>
</evidence>
<protein>
    <recommendedName>
        <fullName evidence="1">Reverse transcriptase domain-containing protein</fullName>
    </recommendedName>
</protein>
<reference evidence="2 3" key="1">
    <citation type="journal article" date="2023" name="J. Hered.">
        <title>Chromosome-level genome of the wood stork (Mycteria americana) provides insight into avian chromosome evolution.</title>
        <authorList>
            <person name="Flamio R. Jr."/>
            <person name="Ramstad K.M."/>
        </authorList>
    </citation>
    <scope>NUCLEOTIDE SEQUENCE [LARGE SCALE GENOMIC DNA]</scope>
    <source>
        <strain evidence="2">JAX WOST 10</strain>
    </source>
</reference>
<keyword evidence="3" id="KW-1185">Reference proteome</keyword>
<gene>
    <name evidence="2" type="ORF">QYF61_008826</name>
</gene>
<dbReference type="Gene3D" id="3.60.10.10">
    <property type="entry name" value="Endonuclease/exonuclease/phosphatase"/>
    <property type="match status" value="1"/>
</dbReference>
<dbReference type="Pfam" id="PF00078">
    <property type="entry name" value="RVT_1"/>
    <property type="match status" value="1"/>
</dbReference>
<dbReference type="Pfam" id="PF03372">
    <property type="entry name" value="Exo_endo_phos"/>
    <property type="match status" value="1"/>
</dbReference>
<dbReference type="SUPFAM" id="SSF56672">
    <property type="entry name" value="DNA/RNA polymerases"/>
    <property type="match status" value="1"/>
</dbReference>
<dbReference type="GO" id="GO:0003824">
    <property type="term" value="F:catalytic activity"/>
    <property type="evidence" value="ECO:0007669"/>
    <property type="project" value="InterPro"/>
</dbReference>
<dbReference type="PANTHER" id="PTHR33332">
    <property type="entry name" value="REVERSE TRANSCRIPTASE DOMAIN-CONTAINING PROTEIN"/>
    <property type="match status" value="1"/>
</dbReference>
<dbReference type="CDD" id="cd01650">
    <property type="entry name" value="RT_nLTR_like"/>
    <property type="match status" value="1"/>
</dbReference>
<feature type="domain" description="Reverse transcriptase" evidence="1">
    <location>
        <begin position="535"/>
        <end position="803"/>
    </location>
</feature>
<comment type="caution">
    <text evidence="2">The sequence shown here is derived from an EMBL/GenBank/DDBJ whole genome shotgun (WGS) entry which is preliminary data.</text>
</comment>
<dbReference type="InterPro" id="IPR036691">
    <property type="entry name" value="Endo/exonu/phosph_ase_sf"/>
</dbReference>
<dbReference type="InterPro" id="IPR000477">
    <property type="entry name" value="RT_dom"/>
</dbReference>
<organism evidence="2 3">
    <name type="scientific">Mycteria americana</name>
    <name type="common">Wood stork</name>
    <dbReference type="NCBI Taxonomy" id="33587"/>
    <lineage>
        <taxon>Eukaryota</taxon>
        <taxon>Metazoa</taxon>
        <taxon>Chordata</taxon>
        <taxon>Craniata</taxon>
        <taxon>Vertebrata</taxon>
        <taxon>Euteleostomi</taxon>
        <taxon>Archelosauria</taxon>
        <taxon>Archosauria</taxon>
        <taxon>Dinosauria</taxon>
        <taxon>Saurischia</taxon>
        <taxon>Theropoda</taxon>
        <taxon>Coelurosauria</taxon>
        <taxon>Aves</taxon>
        <taxon>Neognathae</taxon>
        <taxon>Neoaves</taxon>
        <taxon>Aequornithes</taxon>
        <taxon>Ciconiiformes</taxon>
        <taxon>Ciconiidae</taxon>
        <taxon>Mycteria</taxon>
    </lineage>
</organism>
<dbReference type="EMBL" id="JAUNZN010000018">
    <property type="protein sequence ID" value="KAK4810854.1"/>
    <property type="molecule type" value="Genomic_DNA"/>
</dbReference>
<dbReference type="SUPFAM" id="SSF56219">
    <property type="entry name" value="DNase I-like"/>
    <property type="match status" value="1"/>
</dbReference>
<dbReference type="Proteomes" id="UP001333110">
    <property type="component" value="Unassembled WGS sequence"/>
</dbReference>
<sequence>MFEGRCASKVLRSAPQCAEYTGAHLKCPCTNVCSTLAISVEVGDGDLCGSKDTRVVDVLETTEVPENSYIGIRASPPKKVAGSIAQLKGIYTNARSMGNKQEELEAIVQLENYDIVAITETRDRQGRRGSGIALYVRECFDCLELDDGDERVECLWVRVRGKAKKADIMVGVCYRPPNQDEEADEIFCKQLGEVSRSLALVLLGDFNLPGVCWKYNTAERKQSRRFLECVEGNFLTQLVSESTREGAPLDLLFANREGLEGDVMAGGRLGHSDHEMIEFSILGEVRNVVSRTATLDFRRADFGLFRGLVDRVPGEAVLKGKGVQEGWTFFRKEILKAQEQAVPMCRKTSRRGRRPAWLNRELWLELRKNRRVYDLWKKVQATQEDHKDVVRLCREEIRRAKAQLELNLATAVKDNKKCFYKYINNRRRAKENLHPLLDAGANIVTKAEEKAEVLNAFFASVFNSKTSCSRGTQPPEMEDRDGEQNEAPIIQGEMVSDLLYHLDTRKSMGPDGIHPRVLRELAEVLTKPLSILYQQSWLTGEVPVDWRVANVTPIYRKGRKEDLGNYRPVSLTSVPGKVMEQITLSAITQHVRDNQVIRPSQHGLMKGRSCLTNLISFCEQVTCLVDEGKGVDVIYLDSSKAFDTISHSILLENLAAHGLDGCTLLWVKNWLDGWGQRVVVSGVNSSWRPVTSGVPQGSVLGSVLFNIFINDLDEGIECTLSKFADDTKLCGSVDLLEGRKALQRDLDRLDRWAEANCMRFNKAKCRVLHLGLNNPMLGEEWLESCPAEKDLRVLVDSWLNMSQQCAQVAKKANGILACIRNSMASRTREVIVPLYSALFWAPRYKKDIEVLERVQLAHLGNASKTTSIDWFWCMYTGSYITRACSDRAKGNGFKLKEGRFRLDIRKKFFTVRVVRHWNKLPREVVDVPSLEVVRVRLDGALSNLI</sequence>